<dbReference type="RefSeq" id="YP_009001085.1">
    <property type="nucleotide sequence ID" value="NC_023423.1"/>
</dbReference>
<dbReference type="KEGG" id="vg:18266211"/>
<protein>
    <submittedName>
        <fullName evidence="1">Uncharacterized protein</fullName>
    </submittedName>
</protein>
<evidence type="ECO:0000313" key="2">
    <source>
        <dbReference type="Proteomes" id="UP000202176"/>
    </source>
</evidence>
<gene>
    <name evidence="1" type="ORF">pv_183</name>
</gene>
<organism evidence="1 2">
    <name type="scientific">Pithovirus sibericum</name>
    <dbReference type="NCBI Taxonomy" id="1450746"/>
    <lineage>
        <taxon>Viruses</taxon>
        <taxon>Pithoviruses</taxon>
        <taxon>Orthopithovirinae</taxon>
        <taxon>Alphapithovirus</taxon>
        <taxon>Alphapithovirus sibericum</taxon>
    </lineage>
</organism>
<dbReference type="GeneID" id="18266211"/>
<reference evidence="1 2" key="1">
    <citation type="journal article" date="2014" name="Proc. Natl. Acad. Sci. U.S.A.">
        <title>Thirty-thousand-year-old distant relative of giant icosahedral DNA viruses with a pandoravirus morphology.</title>
        <authorList>
            <person name="Legendre M."/>
            <person name="Bartoli J."/>
            <person name="Shmakova L."/>
            <person name="Jeudy S."/>
            <person name="Labadie K."/>
            <person name="Adrait A."/>
            <person name="Lescot M."/>
            <person name="Poirot O."/>
            <person name="Bertaux L."/>
            <person name="Bruley C."/>
            <person name="Coute Y."/>
            <person name="Rivkina E."/>
            <person name="Abergel C."/>
            <person name="Claverie J.M."/>
        </authorList>
    </citation>
    <scope>NUCLEOTIDE SEQUENCE [LARGE SCALE GENOMIC DNA]</scope>
    <source>
        <strain evidence="1">P1084-T</strain>
    </source>
</reference>
<sequence length="172" mass="20799">MSVVEKVQREYFQAKLQILELSQKIAQIRNRFELGENSFLFALDGLDWKISAGRPHFLNLYEKWDQWGDRPDDLKDWISDKLPVELYSLIDTIEIRMTQSRKDFKHFNRTYYDHPFVRWSLFINGKYSHDFDPENYIPSKFEPAREIFDISPFLNETFQKILTNHELFHSDL</sequence>
<dbReference type="Proteomes" id="UP000202176">
    <property type="component" value="Segment"/>
</dbReference>
<accession>W5SAG2</accession>
<dbReference type="EMBL" id="KF740664">
    <property type="protein sequence ID" value="AHH01750.1"/>
    <property type="molecule type" value="Genomic_DNA"/>
</dbReference>
<proteinExistence type="predicted"/>
<keyword evidence="2" id="KW-1185">Reference proteome</keyword>
<evidence type="ECO:0000313" key="1">
    <source>
        <dbReference type="EMBL" id="AHH01750.1"/>
    </source>
</evidence>
<name>W5SAG2_9VIRU</name>